<sequence>MGARGQGMAGANTASADDTTAQYYNPAVFGLFGEQAAGGGQLAADNNNLGRKGWGWDTDLGAGYRFNGRMADYMDRLAGADLDRFDSIDSRAEAEDLAVLVHDLGGVDNPGNAFSVDANAATALRIGHWGIGVRGMAQASGYVREGDLDTENFGFSLDSSSTDEIKKHAENSQRDVLTQGQYDQLEDAYDAATADAVDDLLAGSETEISQENLDQAVDMLVNAESSTGKDNQTLITFSGFTLMEVPLSYGRALNEHWAVGGNLKLMRGRVYGNQVRIFDDEADDVITQTEERYEQTTTFGVDLGVMGRWEHFQAGLTGRNLNAPTFDGFRDPESNYRFDDVTLDPHFRAGLAYIPFNTLTLEVDYDLTAQETALPGYETQYAAVGLEWDAWRFLALRAGAYENTAEDDVGTVYTAGLGLNLWAARLDIGGAVASEETTVDGETLPRAARVSAELSVDF</sequence>
<organism evidence="1 2">
    <name type="scientific">Halorhodospira neutriphila</name>
    <dbReference type="NCBI Taxonomy" id="168379"/>
    <lineage>
        <taxon>Bacteria</taxon>
        <taxon>Pseudomonadati</taxon>
        <taxon>Pseudomonadota</taxon>
        <taxon>Gammaproteobacteria</taxon>
        <taxon>Chromatiales</taxon>
        <taxon>Ectothiorhodospiraceae</taxon>
        <taxon>Halorhodospira</taxon>
    </lineage>
</organism>
<dbReference type="InterPro" id="IPR032811">
    <property type="entry name" value="Put_conjugal_transfer"/>
</dbReference>
<accession>A0ABS1E760</accession>
<dbReference type="Gene3D" id="2.40.160.60">
    <property type="entry name" value="Outer membrane protein transport protein (OMPP1/FadL/TodX)"/>
    <property type="match status" value="1"/>
</dbReference>
<evidence type="ECO:0000313" key="2">
    <source>
        <dbReference type="Proteomes" id="UP000738126"/>
    </source>
</evidence>
<proteinExistence type="predicted"/>
<dbReference type="Proteomes" id="UP000738126">
    <property type="component" value="Unassembled WGS sequence"/>
</dbReference>
<gene>
    <name evidence="1" type="ORF">CKO13_11195</name>
</gene>
<protein>
    <recommendedName>
        <fullName evidence="3">Plasmid transfer operon, TraF, protein</fullName>
    </recommendedName>
</protein>
<comment type="caution">
    <text evidence="1">The sequence shown here is derived from an EMBL/GenBank/DDBJ whole genome shotgun (WGS) entry which is preliminary data.</text>
</comment>
<name>A0ABS1E760_9GAMM</name>
<keyword evidence="2" id="KW-1185">Reference proteome</keyword>
<dbReference type="Pfam" id="PF13729">
    <property type="entry name" value="TraF_2"/>
    <property type="match status" value="1"/>
</dbReference>
<evidence type="ECO:0000313" key="1">
    <source>
        <dbReference type="EMBL" id="MBK1727566.1"/>
    </source>
</evidence>
<reference evidence="1 2" key="1">
    <citation type="journal article" date="2020" name="Microorganisms">
        <title>Osmotic Adaptation and Compatible Solute Biosynthesis of Phototrophic Bacteria as Revealed from Genome Analyses.</title>
        <authorList>
            <person name="Imhoff J.F."/>
            <person name="Rahn T."/>
            <person name="Kunzel S."/>
            <person name="Keller A."/>
            <person name="Neulinger S.C."/>
        </authorList>
    </citation>
    <scope>NUCLEOTIDE SEQUENCE [LARGE SCALE GENOMIC DNA]</scope>
    <source>
        <strain evidence="1 2">DSM 15116</strain>
    </source>
</reference>
<dbReference type="EMBL" id="NRSH01000179">
    <property type="protein sequence ID" value="MBK1727566.1"/>
    <property type="molecule type" value="Genomic_DNA"/>
</dbReference>
<evidence type="ECO:0008006" key="3">
    <source>
        <dbReference type="Google" id="ProtNLM"/>
    </source>
</evidence>